<dbReference type="AlphaFoldDB" id="A0A484B0W9"/>
<dbReference type="InterPro" id="IPR001254">
    <property type="entry name" value="Trypsin_dom"/>
</dbReference>
<keyword evidence="14" id="KW-1185">Reference proteome</keyword>
<dbReference type="KEGG" id="dnv:108656684"/>
<dbReference type="GO" id="GO:0004252">
    <property type="term" value="F:serine-type endopeptidase activity"/>
    <property type="evidence" value="ECO:0007669"/>
    <property type="project" value="UniProtKB-EC"/>
</dbReference>
<keyword evidence="6" id="KW-0720">Serine protease</keyword>
<dbReference type="PRINTS" id="PR00722">
    <property type="entry name" value="CHYMOTRYPSIN"/>
</dbReference>
<dbReference type="InterPro" id="IPR018114">
    <property type="entry name" value="TRYPSIN_HIS"/>
</dbReference>
<accession>A0A484B0W9</accession>
<evidence type="ECO:0000256" key="10">
    <source>
        <dbReference type="ARBA" id="ARBA00038868"/>
    </source>
</evidence>
<dbReference type="PROSITE" id="PS50240">
    <property type="entry name" value="TRYPSIN_DOM"/>
    <property type="match status" value="1"/>
</dbReference>
<dbReference type="STRING" id="7232.A0A484B0W9"/>
<comment type="subcellular location">
    <subcellularLocation>
        <location evidence="1">Secreted</location>
        <location evidence="1">Extracellular space</location>
    </subcellularLocation>
</comment>
<dbReference type="InterPro" id="IPR001314">
    <property type="entry name" value="Peptidase_S1A"/>
</dbReference>
<comment type="caution">
    <text evidence="13">The sequence shown here is derived from an EMBL/GenBank/DDBJ whole genome shotgun (WGS) entry which is preliminary data.</text>
</comment>
<keyword evidence="7" id="KW-0865">Zymogen</keyword>
<evidence type="ECO:0000256" key="8">
    <source>
        <dbReference type="ARBA" id="ARBA00023157"/>
    </source>
</evidence>
<feature type="signal peptide" evidence="11">
    <location>
        <begin position="1"/>
        <end position="21"/>
    </location>
</feature>
<dbReference type="OMA" id="APAVYNN"/>
<dbReference type="PANTHER" id="PTHR24276:SF91">
    <property type="entry name" value="AT26814P-RELATED"/>
    <property type="match status" value="1"/>
</dbReference>
<dbReference type="Proteomes" id="UP000295192">
    <property type="component" value="Unassembled WGS sequence"/>
</dbReference>
<evidence type="ECO:0000256" key="5">
    <source>
        <dbReference type="ARBA" id="ARBA00022801"/>
    </source>
</evidence>
<dbReference type="SUPFAM" id="SSF50494">
    <property type="entry name" value="Trypsin-like serine proteases"/>
    <property type="match status" value="1"/>
</dbReference>
<evidence type="ECO:0000256" key="4">
    <source>
        <dbReference type="ARBA" id="ARBA00022729"/>
    </source>
</evidence>
<comment type="catalytic activity">
    <reaction evidence="9">
        <text>Preferential cleavage: Arg-|-Xaa, Lys-|-Xaa.</text>
        <dbReference type="EC" id="3.4.21.4"/>
    </reaction>
</comment>
<evidence type="ECO:0000256" key="11">
    <source>
        <dbReference type="SAM" id="SignalP"/>
    </source>
</evidence>
<dbReference type="Pfam" id="PF00089">
    <property type="entry name" value="Trypsin"/>
    <property type="match status" value="1"/>
</dbReference>
<reference evidence="13 14" key="1">
    <citation type="journal article" date="2019" name="J. Hered.">
        <title>An Improved Genome Assembly for Drosophila navojoa, the Basal Species in the mojavensis Cluster.</title>
        <authorList>
            <person name="Vanderlinde T."/>
            <person name="Dupim E.G."/>
            <person name="Nazario-Yepiz N.O."/>
            <person name="Carvalho A.B."/>
        </authorList>
    </citation>
    <scope>NUCLEOTIDE SEQUENCE [LARGE SCALE GENOMIC DNA]</scope>
    <source>
        <strain evidence="13">Navoj_Jal97</strain>
        <tissue evidence="13">Whole organism</tissue>
    </source>
</reference>
<evidence type="ECO:0000256" key="3">
    <source>
        <dbReference type="ARBA" id="ARBA00022670"/>
    </source>
</evidence>
<dbReference type="Gene3D" id="2.40.10.10">
    <property type="entry name" value="Trypsin-like serine proteases"/>
    <property type="match status" value="1"/>
</dbReference>
<feature type="domain" description="Peptidase S1" evidence="12">
    <location>
        <begin position="28"/>
        <end position="252"/>
    </location>
</feature>
<dbReference type="EC" id="3.4.21.4" evidence="10"/>
<sequence>MSRVHYSWLLLVLLGAAGALAASPSSRLLAGQPAAVGSHPYSVSLQRQGLHICGGALISNKVCLTAAHCVTVGGTESFPPRTFLVRVGSIQRLAGGQLAQVDNIVVHKDYANGLNDLALIVLQQPLTLTANIQPIALASQAPPAGAEITFTGWGTTTHQGSLSHRLQVGKRQAISAADCQKQLYLEDESVLCLVPASETASDGICQGDAGAPAVYNNELVGIGGFIVDICGSSLPNGFVNVAHYLDWIKANM</sequence>
<keyword evidence="4 11" id="KW-0732">Signal</keyword>
<dbReference type="InterPro" id="IPR043504">
    <property type="entry name" value="Peptidase_S1_PA_chymotrypsin"/>
</dbReference>
<feature type="chain" id="PRO_5019728321" description="trypsin" evidence="11">
    <location>
        <begin position="22"/>
        <end position="252"/>
    </location>
</feature>
<dbReference type="InterPro" id="IPR050430">
    <property type="entry name" value="Peptidase_S1"/>
</dbReference>
<keyword evidence="3" id="KW-0645">Protease</keyword>
<dbReference type="EMBL" id="LSRL02000242">
    <property type="protein sequence ID" value="TDG42368.1"/>
    <property type="molecule type" value="Genomic_DNA"/>
</dbReference>
<dbReference type="CDD" id="cd00190">
    <property type="entry name" value="Tryp_SPc"/>
    <property type="match status" value="1"/>
</dbReference>
<dbReference type="PANTHER" id="PTHR24276">
    <property type="entry name" value="POLYSERASE-RELATED"/>
    <property type="match status" value="1"/>
</dbReference>
<dbReference type="GO" id="GO:0005576">
    <property type="term" value="C:extracellular region"/>
    <property type="evidence" value="ECO:0007669"/>
    <property type="project" value="UniProtKB-SubCell"/>
</dbReference>
<evidence type="ECO:0000256" key="1">
    <source>
        <dbReference type="ARBA" id="ARBA00004239"/>
    </source>
</evidence>
<gene>
    <name evidence="13" type="ORF">AWZ03_011222</name>
</gene>
<comment type="similarity">
    <text evidence="2">Belongs to the peptidase S1 family.</text>
</comment>
<dbReference type="FunFam" id="2.40.10.10:FF:000068">
    <property type="entry name" value="transmembrane protease serine 2"/>
    <property type="match status" value="1"/>
</dbReference>
<name>A0A484B0W9_DRONA</name>
<protein>
    <recommendedName>
        <fullName evidence="10">trypsin</fullName>
        <ecNumber evidence="10">3.4.21.4</ecNumber>
    </recommendedName>
</protein>
<keyword evidence="5" id="KW-0378">Hydrolase</keyword>
<evidence type="ECO:0000256" key="7">
    <source>
        <dbReference type="ARBA" id="ARBA00023145"/>
    </source>
</evidence>
<evidence type="ECO:0000256" key="6">
    <source>
        <dbReference type="ARBA" id="ARBA00022825"/>
    </source>
</evidence>
<dbReference type="GO" id="GO:0006508">
    <property type="term" value="P:proteolysis"/>
    <property type="evidence" value="ECO:0007669"/>
    <property type="project" value="UniProtKB-KW"/>
</dbReference>
<evidence type="ECO:0000256" key="2">
    <source>
        <dbReference type="ARBA" id="ARBA00007664"/>
    </source>
</evidence>
<dbReference type="PROSITE" id="PS00134">
    <property type="entry name" value="TRYPSIN_HIS"/>
    <property type="match status" value="1"/>
</dbReference>
<dbReference type="OrthoDB" id="60866at2759"/>
<proteinExistence type="inferred from homology"/>
<evidence type="ECO:0000256" key="9">
    <source>
        <dbReference type="ARBA" id="ARBA00036320"/>
    </source>
</evidence>
<evidence type="ECO:0000313" key="14">
    <source>
        <dbReference type="Proteomes" id="UP000295192"/>
    </source>
</evidence>
<organism evidence="13 14">
    <name type="scientific">Drosophila navojoa</name>
    <name type="common">Fruit fly</name>
    <dbReference type="NCBI Taxonomy" id="7232"/>
    <lineage>
        <taxon>Eukaryota</taxon>
        <taxon>Metazoa</taxon>
        <taxon>Ecdysozoa</taxon>
        <taxon>Arthropoda</taxon>
        <taxon>Hexapoda</taxon>
        <taxon>Insecta</taxon>
        <taxon>Pterygota</taxon>
        <taxon>Neoptera</taxon>
        <taxon>Endopterygota</taxon>
        <taxon>Diptera</taxon>
        <taxon>Brachycera</taxon>
        <taxon>Muscomorpha</taxon>
        <taxon>Ephydroidea</taxon>
        <taxon>Drosophilidae</taxon>
        <taxon>Drosophila</taxon>
    </lineage>
</organism>
<dbReference type="SMART" id="SM00020">
    <property type="entry name" value="Tryp_SPc"/>
    <property type="match status" value="1"/>
</dbReference>
<dbReference type="InterPro" id="IPR009003">
    <property type="entry name" value="Peptidase_S1_PA"/>
</dbReference>
<keyword evidence="8" id="KW-1015">Disulfide bond</keyword>
<evidence type="ECO:0000313" key="13">
    <source>
        <dbReference type="EMBL" id="TDG42368.1"/>
    </source>
</evidence>
<evidence type="ECO:0000259" key="12">
    <source>
        <dbReference type="PROSITE" id="PS50240"/>
    </source>
</evidence>